<dbReference type="GO" id="GO:0080008">
    <property type="term" value="C:Cul4-RING E3 ubiquitin ligase complex"/>
    <property type="evidence" value="ECO:0007669"/>
    <property type="project" value="TreeGrafter"/>
</dbReference>
<evidence type="ECO:0000256" key="4">
    <source>
        <dbReference type="SAM" id="MobiDB-lite"/>
    </source>
</evidence>
<protein>
    <submittedName>
        <fullName evidence="5">WD40 repeat-like protein</fullName>
    </submittedName>
</protein>
<sequence length="859" mass="96088">MTIFASNEVSTIGAAAAAEDDDDDPDYVDEEEDEEEDVGYYTYGLGSQAHSRPWNRSEWWPKRTEPQKEGLELLYSGEFGRLLHQIQAREGQHNVARNLLNRGTNARPTPKEDITCEILPNSSGTAVASYPANAYVGQFSSDSAFYYTCVRNFRLHVYDMTAPIKHTVGRQLAQESSDGHATTMEVIKTIQAAPGRWTITDSHLSPDNQRMIYASISSTVYMCSTLDASTEQIPISFRDPAPSRGRRAWNDWEDDEQFGIWSCKFSADGNEVIAGGSSMIFVYDLIANKRTVKISGHTDDVNSCCWADTASGNVLISASDDTFVKVWDRRSLAATRKPSGVLIGHTEGITYVSAKGDGRYVISNGKDQILRLWDLRMMRSNSEFEAVAKQDYGIPHFDYRGDNYPRPRYRQHPLDCSVMKYTGHEVLRTLIRCHFSPVETTGQQYIYSGSADGKIHIWSLDGRVVQVLDRSHTLSMALDPSAPEPVDITPSRIRPCVRDVSWHSQEPILMSTGWLGRRWGLSEGSVIARHEWKGLSKLRNKLEDYVEKQKSERADRAQRRAVRRGTMPGSFEPASPASPADASDDDEAAMQTVPPLAAELNTYGFPQGYFMLRSLGTNRVLDVSEGLSDDGTPIILWPMNETSLVESMRRPDCDNQVFFIDTSGALCSRSAGHAIDVQDENLVIRHRKPVTYPFPNAESHPLPRFAYYPDTRELTVTFAYDPFYPASPTSRRESTSSVWKTKTYYLSSVPLRKPPTLIDNASALLNSAVVGGMSLFGGPKTNATPEQVFDGQIDLNESEIAEQDRNEAEEIDDSPNWLRPVKAIGLTAEEAASATEKAKLRRQWEILPLRHTRRLTAGI</sequence>
<feature type="compositionally biased region" description="Basic and acidic residues" evidence="4">
    <location>
        <begin position="546"/>
        <end position="558"/>
    </location>
</feature>
<feature type="repeat" description="WD" evidence="3">
    <location>
        <begin position="342"/>
        <end position="383"/>
    </location>
</feature>
<evidence type="ECO:0000256" key="3">
    <source>
        <dbReference type="PROSITE-ProRule" id="PRU00221"/>
    </source>
</evidence>
<feature type="region of interest" description="Disordered" evidence="4">
    <location>
        <begin position="1"/>
        <end position="37"/>
    </location>
</feature>
<name>A0A4Q9Q9T8_9APHY</name>
<keyword evidence="6" id="KW-1185">Reference proteome</keyword>
<evidence type="ECO:0000313" key="5">
    <source>
        <dbReference type="EMBL" id="TBU63826.1"/>
    </source>
</evidence>
<feature type="compositionally biased region" description="Polar residues" evidence="4">
    <location>
        <begin position="1"/>
        <end position="10"/>
    </location>
</feature>
<dbReference type="InterPro" id="IPR035992">
    <property type="entry name" value="Ricin_B-like_lectins"/>
</dbReference>
<proteinExistence type="predicted"/>
<organism evidence="5 6">
    <name type="scientific">Dichomitus squalens</name>
    <dbReference type="NCBI Taxonomy" id="114155"/>
    <lineage>
        <taxon>Eukaryota</taxon>
        <taxon>Fungi</taxon>
        <taxon>Dikarya</taxon>
        <taxon>Basidiomycota</taxon>
        <taxon>Agaricomycotina</taxon>
        <taxon>Agaricomycetes</taxon>
        <taxon>Polyporales</taxon>
        <taxon>Polyporaceae</taxon>
        <taxon>Dichomitus</taxon>
    </lineage>
</organism>
<dbReference type="InterPro" id="IPR015943">
    <property type="entry name" value="WD40/YVTN_repeat-like_dom_sf"/>
</dbReference>
<dbReference type="Proteomes" id="UP000292082">
    <property type="component" value="Unassembled WGS sequence"/>
</dbReference>
<dbReference type="PROSITE" id="PS50082">
    <property type="entry name" value="WD_REPEATS_2"/>
    <property type="match status" value="2"/>
</dbReference>
<dbReference type="PRINTS" id="PR00320">
    <property type="entry name" value="GPROTEINBRPT"/>
</dbReference>
<feature type="compositionally biased region" description="Low complexity" evidence="4">
    <location>
        <begin position="572"/>
        <end position="581"/>
    </location>
</feature>
<dbReference type="SUPFAM" id="SSF50978">
    <property type="entry name" value="WD40 repeat-like"/>
    <property type="match status" value="1"/>
</dbReference>
<dbReference type="PANTHER" id="PTHR19847">
    <property type="entry name" value="DDB1- AND CUL4-ASSOCIATED FACTOR 11"/>
    <property type="match status" value="1"/>
</dbReference>
<dbReference type="GO" id="GO:0043161">
    <property type="term" value="P:proteasome-mediated ubiquitin-dependent protein catabolic process"/>
    <property type="evidence" value="ECO:0007669"/>
    <property type="project" value="TreeGrafter"/>
</dbReference>
<dbReference type="AlphaFoldDB" id="A0A4Q9Q9T8"/>
<dbReference type="Gene3D" id="2.80.10.50">
    <property type="match status" value="1"/>
</dbReference>
<reference evidence="5 6" key="1">
    <citation type="submission" date="2019-01" db="EMBL/GenBank/DDBJ databases">
        <title>Draft genome sequences of three monokaryotic isolates of the white-rot basidiomycete fungus Dichomitus squalens.</title>
        <authorList>
            <consortium name="DOE Joint Genome Institute"/>
            <person name="Lopez S.C."/>
            <person name="Andreopoulos B."/>
            <person name="Pangilinan J."/>
            <person name="Lipzen A."/>
            <person name="Riley R."/>
            <person name="Ahrendt S."/>
            <person name="Ng V."/>
            <person name="Barry K."/>
            <person name="Daum C."/>
            <person name="Grigoriev I.V."/>
            <person name="Hilden K.S."/>
            <person name="Makela M.R."/>
            <person name="de Vries R.P."/>
        </authorList>
    </citation>
    <scope>NUCLEOTIDE SEQUENCE [LARGE SCALE GENOMIC DNA]</scope>
    <source>
        <strain evidence="5 6">CBS 464.89</strain>
    </source>
</reference>
<dbReference type="STRING" id="114155.A0A4Q9Q9T8"/>
<keyword evidence="1 3" id="KW-0853">WD repeat</keyword>
<gene>
    <name evidence="5" type="ORF">BD310DRAFT_944911</name>
</gene>
<dbReference type="InterPro" id="IPR020472">
    <property type="entry name" value="WD40_PAC1"/>
</dbReference>
<dbReference type="InterPro" id="IPR001680">
    <property type="entry name" value="WD40_rpt"/>
</dbReference>
<keyword evidence="2" id="KW-0677">Repeat</keyword>
<dbReference type="Gene3D" id="2.130.10.10">
    <property type="entry name" value="YVTN repeat-like/Quinoprotein amine dehydrogenase"/>
    <property type="match status" value="1"/>
</dbReference>
<accession>A0A4Q9Q9T8</accession>
<feature type="compositionally biased region" description="Acidic residues" evidence="4">
    <location>
        <begin position="18"/>
        <end position="37"/>
    </location>
</feature>
<dbReference type="InterPro" id="IPR051859">
    <property type="entry name" value="DCAF"/>
</dbReference>
<feature type="region of interest" description="Disordered" evidence="4">
    <location>
        <begin position="546"/>
        <end position="588"/>
    </location>
</feature>
<evidence type="ECO:0000313" key="6">
    <source>
        <dbReference type="Proteomes" id="UP000292082"/>
    </source>
</evidence>
<dbReference type="PROSITE" id="PS50294">
    <property type="entry name" value="WD_REPEATS_REGION"/>
    <property type="match status" value="2"/>
</dbReference>
<dbReference type="SMART" id="SM00320">
    <property type="entry name" value="WD40"/>
    <property type="match status" value="5"/>
</dbReference>
<dbReference type="InterPro" id="IPR036322">
    <property type="entry name" value="WD40_repeat_dom_sf"/>
</dbReference>
<dbReference type="PANTHER" id="PTHR19847:SF7">
    <property type="entry name" value="DDB1- AND CUL4-ASSOCIATED FACTOR 11"/>
    <property type="match status" value="1"/>
</dbReference>
<feature type="repeat" description="WD" evidence="3">
    <location>
        <begin position="294"/>
        <end position="337"/>
    </location>
</feature>
<dbReference type="CDD" id="cd00161">
    <property type="entry name" value="beta-trefoil_Ricin-like"/>
    <property type="match status" value="1"/>
</dbReference>
<dbReference type="SUPFAM" id="SSF50370">
    <property type="entry name" value="Ricin B-like lectins"/>
    <property type="match status" value="1"/>
</dbReference>
<dbReference type="EMBL" id="ML145088">
    <property type="protein sequence ID" value="TBU63826.1"/>
    <property type="molecule type" value="Genomic_DNA"/>
</dbReference>
<evidence type="ECO:0000256" key="1">
    <source>
        <dbReference type="ARBA" id="ARBA00022574"/>
    </source>
</evidence>
<dbReference type="Pfam" id="PF00400">
    <property type="entry name" value="WD40"/>
    <property type="match status" value="3"/>
</dbReference>
<evidence type="ECO:0000256" key="2">
    <source>
        <dbReference type="ARBA" id="ARBA00022737"/>
    </source>
</evidence>